<evidence type="ECO:0000313" key="7">
    <source>
        <dbReference type="EMBL" id="ACO67052.1"/>
    </source>
</evidence>
<evidence type="ECO:0000256" key="1">
    <source>
        <dbReference type="ARBA" id="ARBA00004138"/>
    </source>
</evidence>
<gene>
    <name evidence="7" type="ORF">MICPUN_54706</name>
</gene>
<feature type="compositionally biased region" description="Low complexity" evidence="5">
    <location>
        <begin position="13"/>
        <end position="25"/>
    </location>
</feature>
<organism evidence="7 8">
    <name type="scientific">Micromonas commoda (strain RCC299 / NOUM17 / CCMP2709)</name>
    <name type="common">Picoplanktonic green alga</name>
    <dbReference type="NCBI Taxonomy" id="296587"/>
    <lineage>
        <taxon>Eukaryota</taxon>
        <taxon>Viridiplantae</taxon>
        <taxon>Chlorophyta</taxon>
        <taxon>Mamiellophyceae</taxon>
        <taxon>Mamiellales</taxon>
        <taxon>Mamiellaceae</taxon>
        <taxon>Micromonas</taxon>
    </lineage>
</organism>
<feature type="domain" description="CCDC113/CCDC96 coiled-coil" evidence="6">
    <location>
        <begin position="336"/>
        <end position="506"/>
    </location>
</feature>
<accession>C1EF95</accession>
<keyword evidence="8" id="KW-1185">Reference proteome</keyword>
<dbReference type="EMBL" id="CP001331">
    <property type="protein sequence ID" value="ACO67052.1"/>
    <property type="molecule type" value="Genomic_DNA"/>
</dbReference>
<reference evidence="7 8" key="1">
    <citation type="journal article" date="2009" name="Science">
        <title>Green evolution and dynamic adaptations revealed by genomes of the marine picoeukaryotes Micromonas.</title>
        <authorList>
            <person name="Worden A.Z."/>
            <person name="Lee J.H."/>
            <person name="Mock T."/>
            <person name="Rouze P."/>
            <person name="Simmons M.P."/>
            <person name="Aerts A.L."/>
            <person name="Allen A.E."/>
            <person name="Cuvelier M.L."/>
            <person name="Derelle E."/>
            <person name="Everett M.V."/>
            <person name="Foulon E."/>
            <person name="Grimwood J."/>
            <person name="Gundlach H."/>
            <person name="Henrissat B."/>
            <person name="Napoli C."/>
            <person name="McDonald S.M."/>
            <person name="Parker M.S."/>
            <person name="Rombauts S."/>
            <person name="Salamov A."/>
            <person name="Von Dassow P."/>
            <person name="Badger J.H."/>
            <person name="Coutinho P.M."/>
            <person name="Demir E."/>
            <person name="Dubchak I."/>
            <person name="Gentemann C."/>
            <person name="Eikrem W."/>
            <person name="Gready J.E."/>
            <person name="John U."/>
            <person name="Lanier W."/>
            <person name="Lindquist E.A."/>
            <person name="Lucas S."/>
            <person name="Mayer K.F."/>
            <person name="Moreau H."/>
            <person name="Not F."/>
            <person name="Otillar R."/>
            <person name="Panaud O."/>
            <person name="Pangilinan J."/>
            <person name="Paulsen I."/>
            <person name="Piegu B."/>
            <person name="Poliakov A."/>
            <person name="Robbens S."/>
            <person name="Schmutz J."/>
            <person name="Toulza E."/>
            <person name="Wyss T."/>
            <person name="Zelensky A."/>
            <person name="Zhou K."/>
            <person name="Armbrust E.V."/>
            <person name="Bhattacharya D."/>
            <person name="Goodenough U.W."/>
            <person name="Van de Peer Y."/>
            <person name="Grigoriev I.V."/>
        </authorList>
    </citation>
    <scope>NUCLEOTIDE SEQUENCE [LARGE SCALE GENOMIC DNA]</scope>
    <source>
        <strain evidence="8">RCC299 / NOUM17</strain>
    </source>
</reference>
<proteinExistence type="predicted"/>
<keyword evidence="3" id="KW-0966">Cell projection</keyword>
<feature type="region of interest" description="Disordered" evidence="5">
    <location>
        <begin position="509"/>
        <end position="541"/>
    </location>
</feature>
<protein>
    <recommendedName>
        <fullName evidence="6">CCDC113/CCDC96 coiled-coil domain-containing protein</fullName>
    </recommendedName>
</protein>
<name>C1EF95_MICCC</name>
<keyword evidence="2 4" id="KW-0175">Coiled coil</keyword>
<dbReference type="InterPro" id="IPR051885">
    <property type="entry name" value="CC_CF"/>
</dbReference>
<evidence type="ECO:0000256" key="5">
    <source>
        <dbReference type="SAM" id="MobiDB-lite"/>
    </source>
</evidence>
<feature type="region of interest" description="Disordered" evidence="5">
    <location>
        <begin position="1"/>
        <end position="195"/>
    </location>
</feature>
<feature type="compositionally biased region" description="Basic and acidic residues" evidence="5">
    <location>
        <begin position="174"/>
        <end position="188"/>
    </location>
</feature>
<dbReference type="RefSeq" id="XP_002505794.1">
    <property type="nucleotide sequence ID" value="XM_002505748.1"/>
</dbReference>
<dbReference type="OMA" id="NGEWDED"/>
<feature type="coiled-coil region" evidence="4">
    <location>
        <begin position="413"/>
        <end position="471"/>
    </location>
</feature>
<dbReference type="Pfam" id="PF13870">
    <property type="entry name" value="CCDC113_CCDC96_CC"/>
    <property type="match status" value="1"/>
</dbReference>
<dbReference type="InParanoid" id="C1EF95"/>
<feature type="compositionally biased region" description="Basic and acidic residues" evidence="5">
    <location>
        <begin position="49"/>
        <end position="64"/>
    </location>
</feature>
<dbReference type="AlphaFoldDB" id="C1EF95"/>
<dbReference type="PANTHER" id="PTHR15654:SF1">
    <property type="entry name" value="COILED-COIL DOMAIN-CONTAINING PROTEIN 96"/>
    <property type="match status" value="1"/>
</dbReference>
<evidence type="ECO:0000256" key="2">
    <source>
        <dbReference type="ARBA" id="ARBA00023054"/>
    </source>
</evidence>
<dbReference type="PANTHER" id="PTHR15654">
    <property type="entry name" value="COILED-COIL DOMAIN-CONTAINING PROTEIN 113-RELATED"/>
    <property type="match status" value="1"/>
</dbReference>
<evidence type="ECO:0000313" key="8">
    <source>
        <dbReference type="Proteomes" id="UP000002009"/>
    </source>
</evidence>
<evidence type="ECO:0000259" key="6">
    <source>
        <dbReference type="Pfam" id="PF13870"/>
    </source>
</evidence>
<dbReference type="KEGG" id="mis:MICPUN_54706"/>
<dbReference type="Proteomes" id="UP000002009">
    <property type="component" value="Chromosome 13"/>
</dbReference>
<dbReference type="InterPro" id="IPR025254">
    <property type="entry name" value="CCDC113/CCDC96_CC"/>
</dbReference>
<dbReference type="eggNOG" id="ENOG502QYNP">
    <property type="taxonomic scope" value="Eukaryota"/>
</dbReference>
<feature type="compositionally biased region" description="Pro residues" evidence="5">
    <location>
        <begin position="26"/>
        <end position="39"/>
    </location>
</feature>
<feature type="compositionally biased region" description="Acidic residues" evidence="5">
    <location>
        <begin position="91"/>
        <end position="111"/>
    </location>
</feature>
<feature type="coiled-coil region" evidence="4">
    <location>
        <begin position="342"/>
        <end position="369"/>
    </location>
</feature>
<dbReference type="GO" id="GO:0036064">
    <property type="term" value="C:ciliary basal body"/>
    <property type="evidence" value="ECO:0007669"/>
    <property type="project" value="TreeGrafter"/>
</dbReference>
<dbReference type="GO" id="GO:0005930">
    <property type="term" value="C:axoneme"/>
    <property type="evidence" value="ECO:0007669"/>
    <property type="project" value="TreeGrafter"/>
</dbReference>
<dbReference type="STRING" id="296587.C1EF95"/>
<sequence length="541" mass="58373">MEAPPVEGDDAPVEAAVEAEAVPGEAPEPAPAPANPAPAPASADDAAEGEARAEPKEGAQAHDDDHDDGPSAGAGDDEGEEPAGDGGGAGDAEDEPLEPDADAPNADESEWDTLTRLGLFTRGASPSSSSSGGSIDALVDELVDQSMNTDGSDLDLGVDGDDIHVAPAPGSDTARPDNRASPRDRERPSDDDDLEALEVARRELAERNAELERAVAAHLSRAKTRYSDGADGGGGGGGAAMDAVDDAEAAQRRIRYHRMLVGWRNARDAIAFAADEHATQRSMVQADLDARSTKRNTTVEAFETYKTEVAKAAEYPGKPGVGLSDETVEARLGKERAADALVKRERVTNARLRRRLARTEEKVRDTEELASGLFLVDFEQLKIENGSLREKIDARNDDLVRLRAKTGAQVQTLTHMKEKLQHVKKENERMVRELATLAEQSDEKGDHMRRLKAERDRYKKENERMQAASNTVDTPVLLDDYRYLKQKSAHLRQKVARLQRMCAEAQAIKMSRTPRSGTKSKTPAPTPKPDATPMAGNVGFF</sequence>
<dbReference type="GeneID" id="8248723"/>
<comment type="subcellular location">
    <subcellularLocation>
        <location evidence="1">Cell projection</location>
        <location evidence="1">Cilium</location>
    </subcellularLocation>
</comment>
<evidence type="ECO:0000256" key="3">
    <source>
        <dbReference type="ARBA" id="ARBA00023273"/>
    </source>
</evidence>
<feature type="compositionally biased region" description="Low complexity" evidence="5">
    <location>
        <begin position="123"/>
        <end position="134"/>
    </location>
</feature>
<evidence type="ECO:0000256" key="4">
    <source>
        <dbReference type="SAM" id="Coils"/>
    </source>
</evidence>
<dbReference type="GO" id="GO:0060271">
    <property type="term" value="P:cilium assembly"/>
    <property type="evidence" value="ECO:0007669"/>
    <property type="project" value="TreeGrafter"/>
</dbReference>
<dbReference type="OrthoDB" id="10254794at2759"/>